<feature type="transmembrane region" description="Helical" evidence="1">
    <location>
        <begin position="155"/>
        <end position="175"/>
    </location>
</feature>
<dbReference type="AlphaFoldDB" id="A0A1M5UJY3"/>
<evidence type="ECO:0000256" key="1">
    <source>
        <dbReference type="SAM" id="Phobius"/>
    </source>
</evidence>
<keyword evidence="1" id="KW-0472">Membrane</keyword>
<gene>
    <name evidence="2" type="ORF">SAMN02745180_00676</name>
</gene>
<evidence type="ECO:0000313" key="3">
    <source>
        <dbReference type="Proteomes" id="UP000184389"/>
    </source>
</evidence>
<feature type="transmembrane region" description="Helical" evidence="1">
    <location>
        <begin position="82"/>
        <end position="102"/>
    </location>
</feature>
<dbReference type="Proteomes" id="UP000184389">
    <property type="component" value="Unassembled WGS sequence"/>
</dbReference>
<proteinExistence type="predicted"/>
<name>A0A1M5UJY3_9FIRM</name>
<keyword evidence="1" id="KW-0812">Transmembrane</keyword>
<dbReference type="EMBL" id="FQXR01000003">
    <property type="protein sequence ID" value="SHH63344.1"/>
    <property type="molecule type" value="Genomic_DNA"/>
</dbReference>
<feature type="transmembrane region" description="Helical" evidence="1">
    <location>
        <begin position="114"/>
        <end position="134"/>
    </location>
</feature>
<dbReference type="Pfam" id="PF07155">
    <property type="entry name" value="ECF-ribofla_trS"/>
    <property type="match status" value="1"/>
</dbReference>
<reference evidence="2 3" key="1">
    <citation type="submission" date="2016-11" db="EMBL/GenBank/DDBJ databases">
        <authorList>
            <person name="Jaros S."/>
            <person name="Januszkiewicz K."/>
            <person name="Wedrychowicz H."/>
        </authorList>
    </citation>
    <scope>NUCLEOTIDE SEQUENCE [LARGE SCALE GENOMIC DNA]</scope>
    <source>
        <strain evidence="2 3">DSM 13106</strain>
    </source>
</reference>
<protein>
    <submittedName>
        <fullName evidence="2">ECF transporter S component, folate family</fullName>
    </submittedName>
</protein>
<dbReference type="GO" id="GO:0016020">
    <property type="term" value="C:membrane"/>
    <property type="evidence" value="ECO:0007669"/>
    <property type="project" value="InterPro"/>
</dbReference>
<organism evidence="2 3">
    <name type="scientific">Sporanaerobacter acetigenes DSM 13106</name>
    <dbReference type="NCBI Taxonomy" id="1123281"/>
    <lineage>
        <taxon>Bacteria</taxon>
        <taxon>Bacillati</taxon>
        <taxon>Bacillota</taxon>
        <taxon>Tissierellia</taxon>
        <taxon>Tissierellales</taxon>
        <taxon>Sporanaerobacteraceae</taxon>
        <taxon>Sporanaerobacter</taxon>
    </lineage>
</organism>
<keyword evidence="3" id="KW-1185">Reference proteome</keyword>
<dbReference type="InterPro" id="IPR030949">
    <property type="entry name" value="ECF_S_folate_fam"/>
</dbReference>
<accession>A0A1M5UJY3</accession>
<feature type="transmembrane region" description="Helical" evidence="1">
    <location>
        <begin position="190"/>
        <end position="214"/>
    </location>
</feature>
<sequence>MDRARKNITTRKLVMASFLTALSVVFTRFLYFMVPLGGLPAIRLSFGESPLMLSGILFGPLVGGLSGLAADLIGVVVNPQGAYFPGITLSSVLWGVIPGLISNFFKKNKIEKDYSIVNSVIIFLLVLGMIGAFFEEKLLSINEGKLYLYEKPVSLLISILFIIIFGALVFLPIFLRGKESGNKFFSFDKVVFMVSISYIVISLGLNTYWLSIMFKKGFLVLFPGRLLSSLAAIPIHSMLISTLLRYTKYAMND</sequence>
<keyword evidence="1" id="KW-1133">Transmembrane helix</keyword>
<dbReference type="InterPro" id="IPR009825">
    <property type="entry name" value="ECF_substrate-spec-like"/>
</dbReference>
<dbReference type="Gene3D" id="1.10.1760.20">
    <property type="match status" value="2"/>
</dbReference>
<feature type="transmembrane region" description="Helical" evidence="1">
    <location>
        <begin position="226"/>
        <end position="246"/>
    </location>
</feature>
<feature type="transmembrane region" description="Helical" evidence="1">
    <location>
        <begin position="51"/>
        <end position="70"/>
    </location>
</feature>
<dbReference type="NCBIfam" id="TIGR04518">
    <property type="entry name" value="ECF_S_folT_fam"/>
    <property type="match status" value="1"/>
</dbReference>
<dbReference type="STRING" id="1123281.SAMN02745180_00676"/>
<dbReference type="OrthoDB" id="4624at2"/>
<evidence type="ECO:0000313" key="2">
    <source>
        <dbReference type="EMBL" id="SHH63344.1"/>
    </source>
</evidence>
<dbReference type="RefSeq" id="WP_072743251.1">
    <property type="nucleotide sequence ID" value="NZ_FQXR01000003.1"/>
</dbReference>
<feature type="transmembrane region" description="Helical" evidence="1">
    <location>
        <begin position="12"/>
        <end position="31"/>
    </location>
</feature>